<evidence type="ECO:0000256" key="1">
    <source>
        <dbReference type="ARBA" id="ARBA00011900"/>
    </source>
</evidence>
<name>A0A3S3E8K4_9NOCA</name>
<dbReference type="OrthoDB" id="4280289at2"/>
<keyword evidence="7" id="KW-0540">Nuclease</keyword>
<dbReference type="EMBL" id="RKLP01000009">
    <property type="protein sequence ID" value="RVW08225.1"/>
    <property type="molecule type" value="Genomic_DNA"/>
</dbReference>
<dbReference type="GO" id="GO:0004519">
    <property type="term" value="F:endonuclease activity"/>
    <property type="evidence" value="ECO:0007669"/>
    <property type="project" value="UniProtKB-KW"/>
</dbReference>
<organism evidence="7 8">
    <name type="scientific">Prescottella agglutinans</name>
    <dbReference type="NCBI Taxonomy" id="1644129"/>
    <lineage>
        <taxon>Bacteria</taxon>
        <taxon>Bacillati</taxon>
        <taxon>Actinomycetota</taxon>
        <taxon>Actinomycetes</taxon>
        <taxon>Mycobacteriales</taxon>
        <taxon>Nocardiaceae</taxon>
        <taxon>Prescottella</taxon>
    </lineage>
</organism>
<evidence type="ECO:0000313" key="8">
    <source>
        <dbReference type="Proteomes" id="UP000286208"/>
    </source>
</evidence>
<dbReference type="Pfam" id="PF07669">
    <property type="entry name" value="Eco57I"/>
    <property type="match status" value="1"/>
</dbReference>
<dbReference type="Proteomes" id="UP000286208">
    <property type="component" value="Unassembled WGS sequence"/>
</dbReference>
<dbReference type="GO" id="GO:0032259">
    <property type="term" value="P:methylation"/>
    <property type="evidence" value="ECO:0007669"/>
    <property type="project" value="UniProtKB-KW"/>
</dbReference>
<reference evidence="7 8" key="1">
    <citation type="submission" date="2018-11" db="EMBL/GenBank/DDBJ databases">
        <title>Rhodococcus spongicola sp. nov. and Rhodococcus xishaensis sp. nov. from marine sponges.</title>
        <authorList>
            <person name="Li L."/>
            <person name="Lin H.W."/>
        </authorList>
    </citation>
    <scope>NUCLEOTIDE SEQUENCE [LARGE SCALE GENOMIC DNA]</scope>
    <source>
        <strain evidence="7 8">CCTCC AB2014297</strain>
    </source>
</reference>
<dbReference type="GO" id="GO:0006304">
    <property type="term" value="P:DNA modification"/>
    <property type="evidence" value="ECO:0007669"/>
    <property type="project" value="InterPro"/>
</dbReference>
<evidence type="ECO:0000256" key="5">
    <source>
        <dbReference type="ARBA" id="ARBA00047942"/>
    </source>
</evidence>
<dbReference type="PANTHER" id="PTHR33841:SF1">
    <property type="entry name" value="DNA METHYLTRANSFERASE A"/>
    <property type="match status" value="1"/>
</dbReference>
<dbReference type="GO" id="GO:0009007">
    <property type="term" value="F:site-specific DNA-methyltransferase (adenine-specific) activity"/>
    <property type="evidence" value="ECO:0007669"/>
    <property type="project" value="UniProtKB-EC"/>
</dbReference>
<gene>
    <name evidence="7" type="ORF">EGT67_17620</name>
</gene>
<dbReference type="PANTHER" id="PTHR33841">
    <property type="entry name" value="DNA METHYLTRANSFERASE YEEA-RELATED"/>
    <property type="match status" value="1"/>
</dbReference>
<evidence type="ECO:0000259" key="6">
    <source>
        <dbReference type="Pfam" id="PF07669"/>
    </source>
</evidence>
<dbReference type="InterPro" id="IPR050953">
    <property type="entry name" value="N4_N6_ade-DNA_methylase"/>
</dbReference>
<dbReference type="RefSeq" id="WP_127917387.1">
    <property type="nucleotide sequence ID" value="NZ_RKLP01000009.1"/>
</dbReference>
<proteinExistence type="predicted"/>
<keyword evidence="4" id="KW-0949">S-adenosyl-L-methionine</keyword>
<dbReference type="EC" id="2.1.1.72" evidence="1"/>
<keyword evidence="7" id="KW-0255">Endonuclease</keyword>
<evidence type="ECO:0000256" key="2">
    <source>
        <dbReference type="ARBA" id="ARBA00022603"/>
    </source>
</evidence>
<comment type="catalytic activity">
    <reaction evidence="5">
        <text>a 2'-deoxyadenosine in DNA + S-adenosyl-L-methionine = an N(6)-methyl-2'-deoxyadenosine in DNA + S-adenosyl-L-homocysteine + H(+)</text>
        <dbReference type="Rhea" id="RHEA:15197"/>
        <dbReference type="Rhea" id="RHEA-COMP:12418"/>
        <dbReference type="Rhea" id="RHEA-COMP:12419"/>
        <dbReference type="ChEBI" id="CHEBI:15378"/>
        <dbReference type="ChEBI" id="CHEBI:57856"/>
        <dbReference type="ChEBI" id="CHEBI:59789"/>
        <dbReference type="ChEBI" id="CHEBI:90615"/>
        <dbReference type="ChEBI" id="CHEBI:90616"/>
        <dbReference type="EC" id="2.1.1.72"/>
    </reaction>
</comment>
<keyword evidence="3" id="KW-0808">Transferase</keyword>
<feature type="domain" description="Type II methyltransferase M.TaqI-like" evidence="6">
    <location>
        <begin position="611"/>
        <end position="945"/>
    </location>
</feature>
<protein>
    <recommendedName>
        <fullName evidence="1">site-specific DNA-methyltransferase (adenine-specific)</fullName>
        <ecNumber evidence="1">2.1.1.72</ecNumber>
    </recommendedName>
</protein>
<keyword evidence="7" id="KW-0378">Hydrolase</keyword>
<keyword evidence="2" id="KW-0489">Methyltransferase</keyword>
<evidence type="ECO:0000313" key="7">
    <source>
        <dbReference type="EMBL" id="RVW08225.1"/>
    </source>
</evidence>
<dbReference type="InterPro" id="IPR011639">
    <property type="entry name" value="MethylTrfase_TaqI-like_dom"/>
</dbReference>
<sequence length="1574" mass="176896">MFDSISNVNDYLSEHWLAEVFPAKLKDLGKDWKERATQGKDTPLKGLVSVSGSYLRALGQLPDPANPDYAAVVTEMHRDLLRAAGFETSETTLETFQGETPIAVPLIARFTGAADTDALHILQAVPAADADSLFSDDAELLHPLRLTITSEKTELLASVSKAITQLFVSDHAPRYLLLVAGGTVLLTDAARWSEGRYLAFDVATALDRRDEKAAGELSHHAGLWSADVLLPNDDGKAALDAFTEDSEKHAVGVSEDLREGLRISIEKVANEVLEQRRVAGLPVEGIPELPKDLTIQSLRFLYRILFLLFAEARPELGILPVGAPEYGSGYGLDRLREIIQVPLTGRSADGHHLHESLDLLFRLVNDGHGAGTEDGDGLVFEAMRSDLFDPKRTPLIDETRISNRVLQEVLTLLLLSKPSKNKNKQRGYISYAQLGINQLGAVYEGLMSYSGLIADDDMVEVAKDGNADKGSWLVPSTKSGDYAAEDIVWREDRLTGRKDIVRHAKGSFVFRLSGRDRQRSASYYTPEVLTKTVVKHALAELITDETTAAQILEYRICEPALGSGAFLNEAINQLAAEYLVRRQNELGERIEPEQYTTELQKVKAYLALHRAYGVDLNATAVELAEVSLWLNVMHRGLQAPWFGLHLRRGNSLIGARRATYDFTSLGKAKKSWLTTPPTERPLSEGSIGDGEIHHFLLPASGWAAVADAKQAKELMPEAVEALKKWRKEVTKKPDKKQLDRLRALSRRVERLWDLTLRRLMISEREVSRQIDVWGSDLPVVETAVPREQVESELLDPEGPYMRLRLAMDTWCAMWFWSLTGPVENSDDDDDNHPGPPNLDEWIKTLEGLLGFDGVRKGEADQAMFHETVDSFDQLSKMDDLERDFYGMSPVWKLVSKHQWLGAARGIADEQGFFHWDLDFAQIFQRGGFDLQVGNPPWVRPDWKDDIALAEYDPYFSLQEKIPERTFTVRRNQVLDVALARLQYLDELTSWAGGVEHFGSSVDHPVLDGVRTNLYMNFMELVWRNSQTGGVSALLHPETHFTDPKAGALRAATYSRLRRHWQFVNELMLFAEIGHPVTYGIHVYGRLQSSIQFVQIASVLTPYTVDASVEESGTGEVPGIQYPWGGWDLRPHKSRVAEIDSSTLSDWALLFDPPGTPGSEARLLRPLTREHVEILGVLAQQSVRLADLGYRWSSLWNEKVAKQDGYIEWRTECPDDWREVVYQGPHFTVATPFAKEPNENCKSKGDYTAWDFEELPEALIPRTNYQRACDREDYSAGIPQWDGVPAVDYWRIAWRRMTQPGLERSLHAAIVPPGVAHVHTVHTCAVSTRSALTRASSGLSTGATDSLNTVLVAGLWASLPFDYLVKVSGKSDVNADLIDRFPAPIDHPSAAALLLRTLRLNCLTRDYAPLWDDLYQESFVNDSWSSNFAIYSELGVAQREWTMDVPLRSDFDRRAALVEIDALAALMLGLSADHLALMFRSQFPVLRKYEYGMYFDARGRKITKDHQAQGVKQQKDDYKLLQAYLEGEECGDLLDRYTPFPPDENHDEPWFYKPDREAEMRTAYAEFERRLGLNG</sequence>
<dbReference type="SUPFAM" id="SSF53335">
    <property type="entry name" value="S-adenosyl-L-methionine-dependent methyltransferases"/>
    <property type="match status" value="1"/>
</dbReference>
<accession>A0A3S3E8K4</accession>
<evidence type="ECO:0000256" key="4">
    <source>
        <dbReference type="ARBA" id="ARBA00022691"/>
    </source>
</evidence>
<evidence type="ECO:0000256" key="3">
    <source>
        <dbReference type="ARBA" id="ARBA00022679"/>
    </source>
</evidence>
<keyword evidence="8" id="KW-1185">Reference proteome</keyword>
<comment type="caution">
    <text evidence="7">The sequence shown here is derived from an EMBL/GenBank/DDBJ whole genome shotgun (WGS) entry which is preliminary data.</text>
</comment>
<dbReference type="InterPro" id="IPR029063">
    <property type="entry name" value="SAM-dependent_MTases_sf"/>
</dbReference>
<dbReference type="Gene3D" id="3.40.50.150">
    <property type="entry name" value="Vaccinia Virus protein VP39"/>
    <property type="match status" value="2"/>
</dbReference>